<feature type="chain" id="PRO_5024905898" evidence="1">
    <location>
        <begin position="23"/>
        <end position="402"/>
    </location>
</feature>
<keyword evidence="1" id="KW-0732">Signal</keyword>
<dbReference type="SUPFAM" id="SSF56935">
    <property type="entry name" value="Porins"/>
    <property type="match status" value="1"/>
</dbReference>
<evidence type="ECO:0000313" key="3">
    <source>
        <dbReference type="Proteomes" id="UP000326570"/>
    </source>
</evidence>
<dbReference type="AlphaFoldDB" id="A0A5N1IVD4"/>
<keyword evidence="3" id="KW-1185">Reference proteome</keyword>
<reference evidence="2 3" key="1">
    <citation type="submission" date="2019-09" db="EMBL/GenBank/DDBJ databases">
        <title>Genome sequence of Adhaeribacter sp. M2.</title>
        <authorList>
            <person name="Srinivasan S."/>
        </authorList>
    </citation>
    <scope>NUCLEOTIDE SEQUENCE [LARGE SCALE GENOMIC DNA]</scope>
    <source>
        <strain evidence="2 3">M2</strain>
    </source>
</reference>
<organism evidence="2 3">
    <name type="scientific">Adhaeribacter soli</name>
    <dbReference type="NCBI Taxonomy" id="2607655"/>
    <lineage>
        <taxon>Bacteria</taxon>
        <taxon>Pseudomonadati</taxon>
        <taxon>Bacteroidota</taxon>
        <taxon>Cytophagia</taxon>
        <taxon>Cytophagales</taxon>
        <taxon>Hymenobacteraceae</taxon>
        <taxon>Adhaeribacter</taxon>
    </lineage>
</organism>
<evidence type="ECO:0000313" key="2">
    <source>
        <dbReference type="EMBL" id="KAA9333728.1"/>
    </source>
</evidence>
<dbReference type="EMBL" id="VTWT01000005">
    <property type="protein sequence ID" value="KAA9333728.1"/>
    <property type="molecule type" value="Genomic_DNA"/>
</dbReference>
<dbReference type="Proteomes" id="UP000326570">
    <property type="component" value="Unassembled WGS sequence"/>
</dbReference>
<protein>
    <submittedName>
        <fullName evidence="2">Porin</fullName>
    </submittedName>
</protein>
<comment type="caution">
    <text evidence="2">The sequence shown here is derived from an EMBL/GenBank/DDBJ whole genome shotgun (WGS) entry which is preliminary data.</text>
</comment>
<gene>
    <name evidence="2" type="ORF">F0P94_10800</name>
</gene>
<evidence type="ECO:0000256" key="1">
    <source>
        <dbReference type="SAM" id="SignalP"/>
    </source>
</evidence>
<feature type="signal peptide" evidence="1">
    <location>
        <begin position="1"/>
        <end position="22"/>
    </location>
</feature>
<accession>A0A5N1IVD4</accession>
<dbReference type="Pfam" id="PF07396">
    <property type="entry name" value="Porin_O_P"/>
    <property type="match status" value="1"/>
</dbReference>
<dbReference type="InterPro" id="IPR010870">
    <property type="entry name" value="Porin_O/P"/>
</dbReference>
<sequence length="402" mass="45936">MMRHRYLLPLLFVLISSLPALAQTGSIQPIDVSFHDVNGIRFMTQDSSSAMHLRFRMQNRVELATESGSDADLARQSGLVRRLRLRTSGYLKSQKLTYNLQLGFSPSDMDLANSPNPQIILDAVVFYRFLPALRIGFGQTKLPGNRQRVISSGEQQFVDRSIVNSTFNLDRDFGFHGSLKESIGNVGVNLLAAVTTGDGRNTFDRGVGLAYTVRGEVLPFGKFKYDGDYFEGDWAFEETPKLSIGGMASYNENATRTGGQIGRDLFSSTDIRTYELDALLKYQGIAFYTEYMNRDATRPLTFNPDFSQVRYVLTGYGLNTQLSYQFRNHFEIGGRYAFVKPNEKVDELALQTKEYTLVGNYYYRWHRIKLQSDLTYQERENLTVERSNRDAWIWRFQVELGI</sequence>
<dbReference type="Gene3D" id="2.40.160.10">
    <property type="entry name" value="Porin"/>
    <property type="match status" value="1"/>
</dbReference>
<dbReference type="RefSeq" id="WP_150903894.1">
    <property type="nucleotide sequence ID" value="NZ_VTWT01000005.1"/>
</dbReference>
<dbReference type="InterPro" id="IPR023614">
    <property type="entry name" value="Porin_dom_sf"/>
</dbReference>
<name>A0A5N1IVD4_9BACT</name>
<proteinExistence type="predicted"/>